<protein>
    <submittedName>
        <fullName evidence="2">(Na+)-NQR maturation NqrM</fullName>
    </submittedName>
</protein>
<dbReference type="PANTHER" id="PTHR40691">
    <property type="entry name" value="(NA+)-NQR MATURATION NQRM"/>
    <property type="match status" value="1"/>
</dbReference>
<feature type="transmembrane region" description="Helical" evidence="1">
    <location>
        <begin position="6"/>
        <end position="24"/>
    </location>
</feature>
<dbReference type="Proteomes" id="UP000305675">
    <property type="component" value="Unassembled WGS sequence"/>
</dbReference>
<dbReference type="InterPro" id="IPR007495">
    <property type="entry name" value="NqrM"/>
</dbReference>
<dbReference type="EMBL" id="SWCJ01000003">
    <property type="protein sequence ID" value="TKB56538.1"/>
    <property type="molecule type" value="Genomic_DNA"/>
</dbReference>
<keyword evidence="1" id="KW-0472">Membrane</keyword>
<evidence type="ECO:0000313" key="2">
    <source>
        <dbReference type="EMBL" id="TKB56538.1"/>
    </source>
</evidence>
<reference evidence="2 3" key="1">
    <citation type="submission" date="2019-04" db="EMBL/GenBank/DDBJ databases">
        <authorList>
            <person name="Hwang J.C."/>
        </authorList>
    </citation>
    <scope>NUCLEOTIDE SEQUENCE [LARGE SCALE GENOMIC DNA]</scope>
    <source>
        <strain evidence="2 3">IMCC35002</strain>
    </source>
</reference>
<evidence type="ECO:0000313" key="3">
    <source>
        <dbReference type="Proteomes" id="UP000305675"/>
    </source>
</evidence>
<comment type="caution">
    <text evidence="2">The sequence shown here is derived from an EMBL/GenBank/DDBJ whole genome shotgun (WGS) entry which is preliminary data.</text>
</comment>
<dbReference type="OrthoDB" id="5296227at2"/>
<dbReference type="AlphaFoldDB" id="A0A4U1BQW1"/>
<name>A0A4U1BQW1_9GAMM</name>
<keyword evidence="1" id="KW-1133">Transmembrane helix</keyword>
<keyword evidence="1" id="KW-0812">Transmembrane</keyword>
<dbReference type="PANTHER" id="PTHR40691:SF1">
    <property type="entry name" value="EXPORTED PROTEIN"/>
    <property type="match status" value="1"/>
</dbReference>
<dbReference type="RefSeq" id="WP_136862342.1">
    <property type="nucleotide sequence ID" value="NZ_SWCJ01000003.1"/>
</dbReference>
<organism evidence="2 3">
    <name type="scientific">Ferrimonas aestuarii</name>
    <dbReference type="NCBI Taxonomy" id="2569539"/>
    <lineage>
        <taxon>Bacteria</taxon>
        <taxon>Pseudomonadati</taxon>
        <taxon>Pseudomonadota</taxon>
        <taxon>Gammaproteobacteria</taxon>
        <taxon>Alteromonadales</taxon>
        <taxon>Ferrimonadaceae</taxon>
        <taxon>Ferrimonas</taxon>
    </lineage>
</organism>
<sequence>MSTFIITFAILMGVTALMAVGYIIKRKTISGSCGGLGGIGIEKACDCPEPCDRRKKLMAKQEAEAQRSAKLEQMRIL</sequence>
<gene>
    <name evidence="2" type="primary">nqrM</name>
    <name evidence="2" type="ORF">FCL42_05235</name>
</gene>
<proteinExistence type="predicted"/>
<evidence type="ECO:0000256" key="1">
    <source>
        <dbReference type="SAM" id="Phobius"/>
    </source>
</evidence>
<keyword evidence="3" id="KW-1185">Reference proteome</keyword>
<dbReference type="Pfam" id="PF04400">
    <property type="entry name" value="NqrM"/>
    <property type="match status" value="1"/>
</dbReference>
<accession>A0A4U1BQW1</accession>